<reference evidence="9 10" key="1">
    <citation type="submission" date="2024-02" db="EMBL/GenBank/DDBJ databases">
        <authorList>
            <person name="Daric V."/>
            <person name="Darras S."/>
        </authorList>
    </citation>
    <scope>NUCLEOTIDE SEQUENCE [LARGE SCALE GENOMIC DNA]</scope>
</reference>
<comment type="function">
    <text evidence="7">Accelerates the intermembrane transfer of various glycolipids. Catalyzes the transfer of various glycosphingolipids between membranes but does not catalyze the transfer of phospholipids. May be involved in the intracellular translocation of glucosylceramides.</text>
</comment>
<dbReference type="Pfam" id="PF08718">
    <property type="entry name" value="GLTP"/>
    <property type="match status" value="1"/>
</dbReference>
<gene>
    <name evidence="9" type="ORF">CVLEPA_LOCUS27425</name>
</gene>
<comment type="similarity">
    <text evidence="2">Belongs to the GLTP family.</text>
</comment>
<sequence length="213" mass="24093">MASVFLPPFDIVPESKQLETMSFLESCSRIAGIMDILGGKLFSPMKTDVTGNVEKIKKRFLENPIDVATLDGLIEFEKTETDLKLKEKNGLGVASSAIVWLKRSLKLILIFLERFLAKDYDKNLENLKSALKIAYKESLQDFHGWVVGKLVTVMLNAAPNRTTFAQDLMKREEVESEEELLRIIEGYIVNFKATVNTLYELGEKTGIEVKDKI</sequence>
<dbReference type="SUPFAM" id="SSF110004">
    <property type="entry name" value="Glycolipid transfer protein, GLTP"/>
    <property type="match status" value="1"/>
</dbReference>
<keyword evidence="6" id="KW-0445">Lipid transport</keyword>
<dbReference type="EMBL" id="CAWYQH010000141">
    <property type="protein sequence ID" value="CAK8694166.1"/>
    <property type="molecule type" value="Genomic_DNA"/>
</dbReference>
<evidence type="ECO:0000256" key="6">
    <source>
        <dbReference type="ARBA" id="ARBA00023055"/>
    </source>
</evidence>
<comment type="subcellular location">
    <subcellularLocation>
        <location evidence="1">Cytoplasm</location>
    </subcellularLocation>
</comment>
<dbReference type="Gene3D" id="1.10.3520.10">
    <property type="entry name" value="Glycolipid transfer protein"/>
    <property type="match status" value="1"/>
</dbReference>
<evidence type="ECO:0000313" key="10">
    <source>
        <dbReference type="Proteomes" id="UP001642483"/>
    </source>
</evidence>
<name>A0ABP0GQZ8_CLALP</name>
<keyword evidence="10" id="KW-1185">Reference proteome</keyword>
<dbReference type="InterPro" id="IPR036497">
    <property type="entry name" value="GLTP_sf"/>
</dbReference>
<feature type="domain" description="Glycolipid transfer protein" evidence="8">
    <location>
        <begin position="19"/>
        <end position="169"/>
    </location>
</feature>
<dbReference type="Proteomes" id="UP001642483">
    <property type="component" value="Unassembled WGS sequence"/>
</dbReference>
<comment type="caution">
    <text evidence="9">The sequence shown here is derived from an EMBL/GenBank/DDBJ whole genome shotgun (WGS) entry which is preliminary data.</text>
</comment>
<organism evidence="9 10">
    <name type="scientific">Clavelina lepadiformis</name>
    <name type="common">Light-bulb sea squirt</name>
    <name type="synonym">Ascidia lepadiformis</name>
    <dbReference type="NCBI Taxonomy" id="159417"/>
    <lineage>
        <taxon>Eukaryota</taxon>
        <taxon>Metazoa</taxon>
        <taxon>Chordata</taxon>
        <taxon>Tunicata</taxon>
        <taxon>Ascidiacea</taxon>
        <taxon>Aplousobranchia</taxon>
        <taxon>Clavelinidae</taxon>
        <taxon>Clavelina</taxon>
    </lineage>
</organism>
<evidence type="ECO:0000256" key="5">
    <source>
        <dbReference type="ARBA" id="ARBA00022737"/>
    </source>
</evidence>
<dbReference type="PANTHER" id="PTHR10219:SF97">
    <property type="entry name" value="GLYCOLIPID TRANSFER PROTEIN"/>
    <property type="match status" value="1"/>
</dbReference>
<proteinExistence type="inferred from homology"/>
<keyword evidence="4" id="KW-0963">Cytoplasm</keyword>
<protein>
    <recommendedName>
        <fullName evidence="8">Glycolipid transfer protein domain-containing protein</fullName>
    </recommendedName>
</protein>
<evidence type="ECO:0000256" key="1">
    <source>
        <dbReference type="ARBA" id="ARBA00004496"/>
    </source>
</evidence>
<keyword evidence="3" id="KW-0813">Transport</keyword>
<keyword evidence="5" id="KW-0677">Repeat</keyword>
<evidence type="ECO:0000259" key="8">
    <source>
        <dbReference type="Pfam" id="PF08718"/>
    </source>
</evidence>
<evidence type="ECO:0000256" key="4">
    <source>
        <dbReference type="ARBA" id="ARBA00022490"/>
    </source>
</evidence>
<evidence type="ECO:0000256" key="2">
    <source>
        <dbReference type="ARBA" id="ARBA00007148"/>
    </source>
</evidence>
<accession>A0ABP0GQZ8</accession>
<dbReference type="PANTHER" id="PTHR10219">
    <property type="entry name" value="GLYCOLIPID TRANSFER PROTEIN-RELATED"/>
    <property type="match status" value="1"/>
</dbReference>
<evidence type="ECO:0000313" key="9">
    <source>
        <dbReference type="EMBL" id="CAK8694166.1"/>
    </source>
</evidence>
<evidence type="ECO:0000256" key="7">
    <source>
        <dbReference type="ARBA" id="ARBA00037246"/>
    </source>
</evidence>
<evidence type="ECO:0000256" key="3">
    <source>
        <dbReference type="ARBA" id="ARBA00022448"/>
    </source>
</evidence>
<dbReference type="InterPro" id="IPR014830">
    <property type="entry name" value="Glycolipid_transfer_prot_dom"/>
</dbReference>